<dbReference type="EMBL" id="FMYP01000037">
    <property type="protein sequence ID" value="SDC57355.1"/>
    <property type="molecule type" value="Genomic_DNA"/>
</dbReference>
<dbReference type="Gene3D" id="1.10.599.10">
    <property type="entry name" value="Aldehyde Ferredoxin Oxidoreductase Protein, subunit A, domain 3"/>
    <property type="match status" value="1"/>
</dbReference>
<feature type="non-terminal residue" evidence="1">
    <location>
        <position position="1"/>
    </location>
</feature>
<reference evidence="1 2" key="1">
    <citation type="submission" date="2016-09" db="EMBL/GenBank/DDBJ databases">
        <authorList>
            <person name="Capua I."/>
            <person name="De Benedictis P."/>
            <person name="Joannis T."/>
            <person name="Lombin L.H."/>
            <person name="Cattoli G."/>
        </authorList>
    </citation>
    <scope>NUCLEOTIDE SEQUENCE [LARGE SCALE GENOMIC DNA]</scope>
    <source>
        <strain evidence="1 2">A7P-90m</strain>
    </source>
</reference>
<name>A0A1G6MQU7_9BACT</name>
<evidence type="ECO:0000313" key="1">
    <source>
        <dbReference type="EMBL" id="SDC57355.1"/>
    </source>
</evidence>
<dbReference type="GO" id="GO:0016625">
    <property type="term" value="F:oxidoreductase activity, acting on the aldehyde or oxo group of donors, iron-sulfur protein as acceptor"/>
    <property type="evidence" value="ECO:0007669"/>
    <property type="project" value="InterPro"/>
</dbReference>
<dbReference type="AlphaFoldDB" id="A0A1G6MQU7"/>
<keyword evidence="2" id="KW-1185">Reference proteome</keyword>
<accession>A0A1G6MQU7</accession>
<organism evidence="1 2">
    <name type="scientific">Williamwhitmania taraxaci</name>
    <dbReference type="NCBI Taxonomy" id="1640674"/>
    <lineage>
        <taxon>Bacteria</taxon>
        <taxon>Pseudomonadati</taxon>
        <taxon>Bacteroidota</taxon>
        <taxon>Bacteroidia</taxon>
        <taxon>Bacteroidales</taxon>
        <taxon>Williamwhitmaniaceae</taxon>
        <taxon>Williamwhitmania</taxon>
    </lineage>
</organism>
<protein>
    <recommendedName>
        <fullName evidence="3">Aldehyde ferredoxin oxidoreductase</fullName>
    </recommendedName>
</protein>
<sequence>NAYSPNVLMWDDAKAAYFTAMGWDPTTTKPLEATLDKLNLPTVKHQLYGN</sequence>
<proteinExistence type="predicted"/>
<dbReference type="GO" id="GO:0051536">
    <property type="term" value="F:iron-sulfur cluster binding"/>
    <property type="evidence" value="ECO:0007669"/>
    <property type="project" value="InterPro"/>
</dbReference>
<gene>
    <name evidence="1" type="ORF">SAMN05216323_103737</name>
</gene>
<evidence type="ECO:0008006" key="3">
    <source>
        <dbReference type="Google" id="ProtNLM"/>
    </source>
</evidence>
<dbReference type="InterPro" id="IPR013985">
    <property type="entry name" value="Ald_Fedxn_OxRdtase_dom3"/>
</dbReference>
<evidence type="ECO:0000313" key="2">
    <source>
        <dbReference type="Proteomes" id="UP000199452"/>
    </source>
</evidence>
<dbReference type="Proteomes" id="UP000199452">
    <property type="component" value="Unassembled WGS sequence"/>
</dbReference>